<name>A0A7J7EVJ0_DICBM</name>
<keyword evidence="3" id="KW-0732">Signal</keyword>
<gene>
    <name evidence="11" type="ORF">HPG69_009798</name>
</gene>
<keyword evidence="8" id="KW-0325">Glycoprotein</keyword>
<evidence type="ECO:0000256" key="4">
    <source>
        <dbReference type="ARBA" id="ARBA00022989"/>
    </source>
</evidence>
<dbReference type="SUPFAM" id="SSF49265">
    <property type="entry name" value="Fibronectin type III"/>
    <property type="match status" value="3"/>
</dbReference>
<evidence type="ECO:0000256" key="2">
    <source>
        <dbReference type="ARBA" id="ARBA00022692"/>
    </source>
</evidence>
<feature type="domain" description="Fibronectin type-III" evidence="10">
    <location>
        <begin position="185"/>
        <end position="282"/>
    </location>
</feature>
<dbReference type="GO" id="GO:0004896">
    <property type="term" value="F:cytokine receptor activity"/>
    <property type="evidence" value="ECO:0007669"/>
    <property type="project" value="InterPro"/>
</dbReference>
<comment type="caution">
    <text evidence="11">The sequence shown here is derived from an EMBL/GenBank/DDBJ whole genome shotgun (WGS) entry which is preliminary data.</text>
</comment>
<dbReference type="CDD" id="cd00063">
    <property type="entry name" value="FN3"/>
    <property type="match status" value="1"/>
</dbReference>
<evidence type="ECO:0000256" key="5">
    <source>
        <dbReference type="ARBA" id="ARBA00023136"/>
    </source>
</evidence>
<comment type="subcellular location">
    <subcellularLocation>
        <location evidence="1">Membrane</location>
        <topology evidence="1">Single-pass type I membrane protein</topology>
    </subcellularLocation>
</comment>
<evidence type="ECO:0000256" key="6">
    <source>
        <dbReference type="ARBA" id="ARBA00023157"/>
    </source>
</evidence>
<dbReference type="InterPro" id="IPR003531">
    <property type="entry name" value="Hempt_rcpt_S_F1_CS"/>
</dbReference>
<keyword evidence="2" id="KW-0812">Transmembrane</keyword>
<reference evidence="11 12" key="1">
    <citation type="journal article" date="2020" name="Mol. Biol. Evol.">
        <title>Interspecific Gene Flow and the Evolution of Specialization in Black and White Rhinoceros.</title>
        <authorList>
            <person name="Moodley Y."/>
            <person name="Westbury M.V."/>
            <person name="Russo I.M."/>
            <person name="Gopalakrishnan S."/>
            <person name="Rakotoarivelo A."/>
            <person name="Olsen R.A."/>
            <person name="Prost S."/>
            <person name="Tunstall T."/>
            <person name="Ryder O.A."/>
            <person name="Dalen L."/>
            <person name="Bruford M.W."/>
        </authorList>
    </citation>
    <scope>NUCLEOTIDE SEQUENCE [LARGE SCALE GENOMIC DNA]</scope>
    <source>
        <strain evidence="11">SBR-YM</strain>
        <tissue evidence="11">Skin</tissue>
    </source>
</reference>
<evidence type="ECO:0000259" key="10">
    <source>
        <dbReference type="PROSITE" id="PS50853"/>
    </source>
</evidence>
<keyword evidence="6" id="KW-1015">Disulfide bond</keyword>
<evidence type="ECO:0000313" key="12">
    <source>
        <dbReference type="Proteomes" id="UP000551758"/>
    </source>
</evidence>
<dbReference type="PROSITE" id="PS50853">
    <property type="entry name" value="FN3"/>
    <property type="match status" value="1"/>
</dbReference>
<dbReference type="PANTHER" id="PTHR23037:SF22">
    <property type="entry name" value="CYTOKINE RECEPTOR COMMON SUBUNIT BETA"/>
    <property type="match status" value="1"/>
</dbReference>
<dbReference type="Gene3D" id="2.60.40.10">
    <property type="entry name" value="Immunoglobulins"/>
    <property type="match status" value="3"/>
</dbReference>
<dbReference type="Pfam" id="PF21460">
    <property type="entry name" value="IL3Rb_N"/>
    <property type="match status" value="1"/>
</dbReference>
<keyword evidence="12" id="KW-1185">Reference proteome</keyword>
<evidence type="ECO:0000256" key="7">
    <source>
        <dbReference type="ARBA" id="ARBA00023170"/>
    </source>
</evidence>
<sequence>MPWTDRICPGCVPRRCVIPYKLFVLADRDYFSFQPDRPLAAKLTVTLTQHGDEAEPRNLQCSFDGATVLSCSWEVRSEVTSSVSFALFYKSSPSAGPPPVSGPQQQPQLLLRSHPCRGPCLPCPHLHVIPREEECSPVLQEKRGGPYILHRCRIPVPDPSNHSQYIVSVRPREEEKFIKSSENIQMAPPTLNVTKSRDGYILHWRAEEMIYKHIGHTFQVQYKKDAASWEESKTASLQNAHSMSLPQLEASTGYQARVRVKPAPGGYNGIWSEWSEERSWVTEWGHSPKSPLVSPAPPTACSPILSPGEPRADAAPASPHPEGLLVLQQVGDYCFLPGVGSGPVSPQSKPSSPGPCPEIGDLNQALPPKKPPSQKPRSQAIPQVPAIQLFKALKQQDYLSLPTWDVTRPGELFMYGCNDFEMYAYEMES</sequence>
<dbReference type="EMBL" id="JACDTQ010002190">
    <property type="protein sequence ID" value="KAF5919809.1"/>
    <property type="molecule type" value="Genomic_DNA"/>
</dbReference>
<dbReference type="GO" id="GO:0009897">
    <property type="term" value="C:external side of plasma membrane"/>
    <property type="evidence" value="ECO:0007669"/>
    <property type="project" value="TreeGrafter"/>
</dbReference>
<dbReference type="GO" id="GO:0016064">
    <property type="term" value="P:immunoglobulin mediated immune response"/>
    <property type="evidence" value="ECO:0007669"/>
    <property type="project" value="TreeGrafter"/>
</dbReference>
<keyword evidence="5" id="KW-0472">Membrane</keyword>
<accession>A0A7J7EVJ0</accession>
<evidence type="ECO:0000256" key="3">
    <source>
        <dbReference type="ARBA" id="ARBA00022729"/>
    </source>
</evidence>
<dbReference type="InterPro" id="IPR013783">
    <property type="entry name" value="Ig-like_fold"/>
</dbReference>
<dbReference type="PROSITE" id="PS01355">
    <property type="entry name" value="HEMATOPO_REC_S_F1"/>
    <property type="match status" value="1"/>
</dbReference>
<dbReference type="InterPro" id="IPR003961">
    <property type="entry name" value="FN3_dom"/>
</dbReference>
<evidence type="ECO:0000256" key="8">
    <source>
        <dbReference type="ARBA" id="ARBA00023180"/>
    </source>
</evidence>
<dbReference type="Proteomes" id="UP000551758">
    <property type="component" value="Unassembled WGS sequence"/>
</dbReference>
<proteinExistence type="predicted"/>
<dbReference type="PANTHER" id="PTHR23037">
    <property type="entry name" value="CYTOKINE RECEPTOR"/>
    <property type="match status" value="1"/>
</dbReference>
<dbReference type="AlphaFoldDB" id="A0A7J7EVJ0"/>
<organism evidence="11 12">
    <name type="scientific">Diceros bicornis minor</name>
    <name type="common">South-central black rhinoceros</name>
    <dbReference type="NCBI Taxonomy" id="77932"/>
    <lineage>
        <taxon>Eukaryota</taxon>
        <taxon>Metazoa</taxon>
        <taxon>Chordata</taxon>
        <taxon>Craniata</taxon>
        <taxon>Vertebrata</taxon>
        <taxon>Euteleostomi</taxon>
        <taxon>Mammalia</taxon>
        <taxon>Eutheria</taxon>
        <taxon>Laurasiatheria</taxon>
        <taxon>Perissodactyla</taxon>
        <taxon>Rhinocerotidae</taxon>
        <taxon>Diceros</taxon>
    </lineage>
</organism>
<keyword evidence="4" id="KW-1133">Transmembrane helix</keyword>
<evidence type="ECO:0000313" key="11">
    <source>
        <dbReference type="EMBL" id="KAF5919809.1"/>
    </source>
</evidence>
<keyword evidence="7" id="KW-0675">Receptor</keyword>
<dbReference type="InterPro" id="IPR036116">
    <property type="entry name" value="FN3_sf"/>
</dbReference>
<feature type="region of interest" description="Disordered" evidence="9">
    <location>
        <begin position="341"/>
        <end position="380"/>
    </location>
</feature>
<feature type="region of interest" description="Disordered" evidence="9">
    <location>
        <begin position="285"/>
        <end position="319"/>
    </location>
</feature>
<evidence type="ECO:0000256" key="9">
    <source>
        <dbReference type="SAM" id="MobiDB-lite"/>
    </source>
</evidence>
<evidence type="ECO:0000256" key="1">
    <source>
        <dbReference type="ARBA" id="ARBA00004479"/>
    </source>
</evidence>
<dbReference type="InterPro" id="IPR048668">
    <property type="entry name" value="IL3RB_N"/>
</dbReference>
<protein>
    <recommendedName>
        <fullName evidence="10">Fibronectin type-III domain-containing protein</fullName>
    </recommendedName>
</protein>